<sequence length="109" mass="12829">MPVQPDTTPFGIVDFSQEAKWLFMTESVTELLGYEPHELIGRPSLELVHPDEFPRVRQLHYDTIQQDKAAVLVYLRMKHKDRCKGYVLCGVNSSPQRPRRQRVIRQPRR</sequence>
<reference evidence="1" key="1">
    <citation type="submission" date="2021-10" db="EMBL/GenBank/DDBJ databases">
        <title>Psilocybe cubensis genome.</title>
        <authorList>
            <person name="Mckernan K.J."/>
            <person name="Crawford S."/>
            <person name="Trippe A."/>
            <person name="Kane L.T."/>
            <person name="Mclaughlin S."/>
        </authorList>
    </citation>
    <scope>NUCLEOTIDE SEQUENCE</scope>
    <source>
        <strain evidence="1">MGC-MH-2018</strain>
    </source>
</reference>
<protein>
    <submittedName>
        <fullName evidence="1">Uncharacterized protein</fullName>
    </submittedName>
</protein>
<name>A0ACB8GYR7_PSICU</name>
<comment type="caution">
    <text evidence="1">The sequence shown here is derived from an EMBL/GenBank/DDBJ whole genome shotgun (WGS) entry which is preliminary data.</text>
</comment>
<gene>
    <name evidence="1" type="ORF">JR316_0007321</name>
</gene>
<dbReference type="EMBL" id="JAFIQS020000006">
    <property type="protein sequence ID" value="KAH9480721.1"/>
    <property type="molecule type" value="Genomic_DNA"/>
</dbReference>
<evidence type="ECO:0000313" key="2">
    <source>
        <dbReference type="Proteomes" id="UP000664032"/>
    </source>
</evidence>
<dbReference type="Proteomes" id="UP000664032">
    <property type="component" value="Unassembled WGS sequence"/>
</dbReference>
<evidence type="ECO:0000313" key="1">
    <source>
        <dbReference type="EMBL" id="KAH9480721.1"/>
    </source>
</evidence>
<accession>A0ACB8GYR7</accession>
<proteinExistence type="predicted"/>
<keyword evidence="2" id="KW-1185">Reference proteome</keyword>
<organism evidence="1 2">
    <name type="scientific">Psilocybe cubensis</name>
    <name type="common">Psychedelic mushroom</name>
    <name type="synonym">Stropharia cubensis</name>
    <dbReference type="NCBI Taxonomy" id="181762"/>
    <lineage>
        <taxon>Eukaryota</taxon>
        <taxon>Fungi</taxon>
        <taxon>Dikarya</taxon>
        <taxon>Basidiomycota</taxon>
        <taxon>Agaricomycotina</taxon>
        <taxon>Agaricomycetes</taxon>
        <taxon>Agaricomycetidae</taxon>
        <taxon>Agaricales</taxon>
        <taxon>Agaricineae</taxon>
        <taxon>Strophariaceae</taxon>
        <taxon>Psilocybe</taxon>
    </lineage>
</organism>